<keyword evidence="4" id="KW-1185">Reference proteome</keyword>
<evidence type="ECO:0000313" key="1">
    <source>
        <dbReference type="EMBL" id="KTD08481.1"/>
    </source>
</evidence>
<name>A0A0W0UKP6_9GAMM</name>
<evidence type="ECO:0000313" key="3">
    <source>
        <dbReference type="Proteomes" id="UP000054715"/>
    </source>
</evidence>
<gene>
    <name evidence="2" type="ORF">A8135_05320</name>
    <name evidence="1" type="ORF">Ljam_2676</name>
</gene>
<dbReference type="PATRIC" id="fig|455.5.peg.2813"/>
<comment type="caution">
    <text evidence="1">The sequence shown here is derived from an EMBL/GenBank/DDBJ whole genome shotgun (WGS) entry which is preliminary data.</text>
</comment>
<reference evidence="1 3" key="1">
    <citation type="submission" date="2015-11" db="EMBL/GenBank/DDBJ databases">
        <title>Genomic analysis of 38 Legionella species identifies large and diverse effector repertoires.</title>
        <authorList>
            <person name="Burstein D."/>
            <person name="Amaro F."/>
            <person name="Zusman T."/>
            <person name="Lifshitz Z."/>
            <person name="Cohen O."/>
            <person name="Gilbert J.A."/>
            <person name="Pupko T."/>
            <person name="Shuman H.A."/>
            <person name="Segal G."/>
        </authorList>
    </citation>
    <scope>NUCLEOTIDE SEQUENCE [LARGE SCALE GENOMIC DNA]</scope>
    <source>
        <strain evidence="1 3">JA-26-G1-E2</strain>
    </source>
</reference>
<dbReference type="Proteomes" id="UP000093336">
    <property type="component" value="Unassembled WGS sequence"/>
</dbReference>
<reference evidence="2 4" key="2">
    <citation type="submission" date="2016-05" db="EMBL/GenBank/DDBJ databases">
        <authorList>
            <person name="Prochazka B."/>
            <person name="Indra A."/>
            <person name="Hasenberger P."/>
            <person name="Blaschitz M."/>
            <person name="Wagner L."/>
            <person name="Wewalka G."/>
            <person name="Sorschag S."/>
            <person name="Schmid D."/>
            <person name="Ruppitsch W."/>
        </authorList>
    </citation>
    <scope>NUCLEOTIDE SEQUENCE [LARGE SCALE GENOMIC DNA]</scope>
    <source>
        <strain evidence="2 4">974010_12</strain>
    </source>
</reference>
<dbReference type="Proteomes" id="UP000054715">
    <property type="component" value="Unassembled WGS sequence"/>
</dbReference>
<proteinExistence type="predicted"/>
<accession>A0A0W0UKP6</accession>
<sequence length="346" mass="40412">MFDMIVDKSDEFYIAIAKNEEGHSFIFAGVKSNGENHLLARVGKVKVDDDSACQFILKFGFSSIQSKLEDEKIYRNKGKRYAINYIAYTISYEQYLSFIGLLQQIQEEKRRSFQCYKPIEENDSKVKLQLTAEKTELTYQIEPKPRAKEIIEHTETLHCTNTCRHSALALVNYVFDSEQATQDVSKQFFHDLPFHTTLVANDGVGFVEYVRKKAVTRQFVHPDNTIPFYILPAPPSSFKNLDPLKRKVMTELYHQLEKMVHISPELQKTAHKFSILKALYNEKMGINEESLSDFINSISMWKSIHRDELKTLRKTYFFDSFFTRETATEKMFSRFEEYFAKTALNP</sequence>
<evidence type="ECO:0000313" key="4">
    <source>
        <dbReference type="Proteomes" id="UP000093336"/>
    </source>
</evidence>
<dbReference type="RefSeq" id="WP_058450498.1">
    <property type="nucleotide sequence ID" value="NZ_CAAAJF010000001.1"/>
</dbReference>
<protein>
    <submittedName>
        <fullName evidence="1">Uncharacterized protein</fullName>
    </submittedName>
</protein>
<organism evidence="1 3">
    <name type="scientific">Legionella jamestowniensis</name>
    <dbReference type="NCBI Taxonomy" id="455"/>
    <lineage>
        <taxon>Bacteria</taxon>
        <taxon>Pseudomonadati</taxon>
        <taxon>Pseudomonadota</taxon>
        <taxon>Gammaproteobacteria</taxon>
        <taxon>Legionellales</taxon>
        <taxon>Legionellaceae</taxon>
        <taxon>Legionella</taxon>
    </lineage>
</organism>
<dbReference type="EMBL" id="LYOZ01000052">
    <property type="protein sequence ID" value="OCH97053.1"/>
    <property type="molecule type" value="Genomic_DNA"/>
</dbReference>
<dbReference type="AlphaFoldDB" id="A0A0W0UKP6"/>
<evidence type="ECO:0000313" key="2">
    <source>
        <dbReference type="EMBL" id="OCH97053.1"/>
    </source>
</evidence>
<dbReference type="EMBL" id="LNYG01000013">
    <property type="protein sequence ID" value="KTD08481.1"/>
    <property type="molecule type" value="Genomic_DNA"/>
</dbReference>
<dbReference type="OrthoDB" id="5651600at2"/>